<keyword evidence="1" id="KW-0853">WD repeat</keyword>
<feature type="domain" description="MABP1/WDR62 second WD40" evidence="3">
    <location>
        <begin position="410"/>
        <end position="740"/>
    </location>
</feature>
<name>A0A2P6NS99_9EUKA</name>
<feature type="compositionally biased region" description="Polar residues" evidence="2">
    <location>
        <begin position="1158"/>
        <end position="1174"/>
    </location>
</feature>
<sequence length="1313" mass="144385">MLPNKEEPSMSQKSDKEGSSLVPPKRTSSMSSATKKAAKPPKLSLERIIGCTASSNAAFACNPNTGELAYPAGCVVVIYSPKKNKQTRFLQSPSNKPIISLAYSTNGKLLAVGEEWLMADGQSGHQPSVIVWEISSKKIIADLKGHTFGVSCISFSPNNKHLVSVGTEHDGHVMLWDYKANNVIGANKIKPKIHSVVFSDDGSFFVTAGVRHLKFWQVEPMKKSEKIFTVPNKKPCPQIDGRSPTGPRAQDVDFIDIACGKGPGQKNAVYAITSKGNLSYYNAATRTMERWVSLKAAAVYAVSTNDRYVVCSCSNGHTRIFSTETLDYVNSLPRPHQLGKEYLGRESVTGIQAQAQQALDVFPDGICCRVTSDGLKLGAIYSDHSMFVWNLREIKKIGKYRSFLAHSGCIWDIDVFPEGDKLSPFPSGSFVTSSADGTIRVWNTNGPALESQMNIFGIECLRTLYLDKDMSHMKARSGQEVIGTGACSIRCVKLSPDGLFLASGDRSGNVRVHDMHSLSEISYSEAHDEEVLSLAFSQPKEDGSGPLLLASGSRDHLIHVFDINNRFQLVHSLADHSSSITSIQFANQGTKLLSCGADRSILFREVQTNPIGFKLAHTSMVHYGTVFDMDIDPTNRFVVTAGQEKKLNVYTIATGKSSRSYKTEGECGETLKVKLDPAGLYAATSSADKNIRLYDFFSGDFMTKVCGHSEVVTGLAFSRDKDCSRLLSVSGDSCIFIWKLSPELSANMEERLSEINRNKPSQKNVPQERVVLPPPTQKPKRVDPAPDVQKPIDISSLQIGLPDIKPSEPSASEAQQELHDLAEIQMEEPTNDILSRFSETGLPSWAKSRQRGGSENSQKIPNAPVVAGRWAQRVEHGGIPLFSELSSDDKPVAKWADKVDRRLTVEVKSLLAAEADQSTTPQFKRDNPMLNSIRNDTNREEEDEMTYTSDVDEVEEETEAEAEAEAENETEAEAAEAEQETIFFGSEDSVVVDAPQTITKTEEVPDAPEAEEEESKQEIDMQFTDIEQADFLRNNFESLAAERLEKAANPLRLSYSSQYRGRPPLQPDGPPLPSSTSTTSHDVNMDFSLSATQGRAREQKYLREAEKTRARLEELGYSSHNWSQPNDARRSTTSIFNPPLTIVPPSTTLTASPTPSPRGSQTLPPLLSPKNSSRLEPIVDKKISTEEKEDTGSQQLLDYILRTSTTSLNAVSAPAVNIEVECQQTIAKLETSLEDTFMLLSRVRGTDQSMLQDLLSGALQAAQNKIHLQLNPMTSTLNSSMNATLTTDPIFMQNLSDMIAEKVTMNILKNTKS</sequence>
<feature type="compositionally biased region" description="Low complexity" evidence="2">
    <location>
        <begin position="25"/>
        <end position="39"/>
    </location>
</feature>
<feature type="compositionally biased region" description="Acidic residues" evidence="2">
    <location>
        <begin position="939"/>
        <end position="979"/>
    </location>
</feature>
<dbReference type="Gene3D" id="2.130.10.10">
    <property type="entry name" value="YVTN repeat-like/Quinoprotein amine dehydrogenase"/>
    <property type="match status" value="4"/>
</dbReference>
<organism evidence="4 5">
    <name type="scientific">Planoprotostelium fungivorum</name>
    <dbReference type="NCBI Taxonomy" id="1890364"/>
    <lineage>
        <taxon>Eukaryota</taxon>
        <taxon>Amoebozoa</taxon>
        <taxon>Evosea</taxon>
        <taxon>Variosea</taxon>
        <taxon>Cavosteliida</taxon>
        <taxon>Cavosteliaceae</taxon>
        <taxon>Planoprotostelium</taxon>
    </lineage>
</organism>
<evidence type="ECO:0000256" key="1">
    <source>
        <dbReference type="PROSITE-ProRule" id="PRU00221"/>
    </source>
</evidence>
<dbReference type="InterPro" id="IPR056162">
    <property type="entry name" value="WD40_MABP1-WDR62_2nd"/>
</dbReference>
<feature type="region of interest" description="Disordered" evidence="2">
    <location>
        <begin position="1116"/>
        <end position="1176"/>
    </location>
</feature>
<dbReference type="InterPro" id="IPR052779">
    <property type="entry name" value="WDR62"/>
</dbReference>
<feature type="region of interest" description="Disordered" evidence="2">
    <location>
        <begin position="755"/>
        <end position="788"/>
    </location>
</feature>
<dbReference type="EMBL" id="MDYQ01000027">
    <property type="protein sequence ID" value="PRP86748.1"/>
    <property type="molecule type" value="Genomic_DNA"/>
</dbReference>
<dbReference type="Pfam" id="PF00400">
    <property type="entry name" value="WD40"/>
    <property type="match status" value="1"/>
</dbReference>
<feature type="compositionally biased region" description="Low complexity" evidence="2">
    <location>
        <begin position="1144"/>
        <end position="1153"/>
    </location>
</feature>
<feature type="region of interest" description="Disordered" evidence="2">
    <location>
        <begin position="1"/>
        <end position="39"/>
    </location>
</feature>
<dbReference type="Proteomes" id="UP000241769">
    <property type="component" value="Unassembled WGS sequence"/>
</dbReference>
<feature type="compositionally biased region" description="Basic and acidic residues" evidence="2">
    <location>
        <begin position="1"/>
        <end position="18"/>
    </location>
</feature>
<protein>
    <recommendedName>
        <fullName evidence="3">MABP1/WDR62 second WD40 domain-containing protein</fullName>
    </recommendedName>
</protein>
<keyword evidence="5" id="KW-1185">Reference proteome</keyword>
<feature type="repeat" description="WD" evidence="1">
    <location>
        <begin position="430"/>
        <end position="443"/>
    </location>
</feature>
<dbReference type="PANTHER" id="PTHR45589">
    <property type="entry name" value="WD REPEAT DOMAIN 62, ISOFORM G"/>
    <property type="match status" value="1"/>
</dbReference>
<dbReference type="PANTHER" id="PTHR45589:SF1">
    <property type="entry name" value="WD REPEAT DOMAIN 62, ISOFORM G"/>
    <property type="match status" value="1"/>
</dbReference>
<dbReference type="SUPFAM" id="SSF50978">
    <property type="entry name" value="WD40 repeat-like"/>
    <property type="match status" value="2"/>
</dbReference>
<accession>A0A2P6NS99</accession>
<dbReference type="InterPro" id="IPR015943">
    <property type="entry name" value="WD40/YVTN_repeat-like_dom_sf"/>
</dbReference>
<dbReference type="InParanoid" id="A0A2P6NS99"/>
<reference evidence="4 5" key="1">
    <citation type="journal article" date="2018" name="Genome Biol. Evol.">
        <title>Multiple Roots of Fruiting Body Formation in Amoebozoa.</title>
        <authorList>
            <person name="Hillmann F."/>
            <person name="Forbes G."/>
            <person name="Novohradska S."/>
            <person name="Ferling I."/>
            <person name="Riege K."/>
            <person name="Groth M."/>
            <person name="Westermann M."/>
            <person name="Marz M."/>
            <person name="Spaller T."/>
            <person name="Winckler T."/>
            <person name="Schaap P."/>
            <person name="Glockner G."/>
        </authorList>
    </citation>
    <scope>NUCLEOTIDE SEQUENCE [LARGE SCALE GENOMIC DNA]</scope>
    <source>
        <strain evidence="4 5">Jena</strain>
    </source>
</reference>
<dbReference type="STRING" id="1890364.A0A2P6NS99"/>
<evidence type="ECO:0000259" key="3">
    <source>
        <dbReference type="Pfam" id="PF24782"/>
    </source>
</evidence>
<feature type="repeat" description="WD" evidence="1">
    <location>
        <begin position="705"/>
        <end position="741"/>
    </location>
</feature>
<feature type="repeat" description="WD" evidence="1">
    <location>
        <begin position="143"/>
        <end position="186"/>
    </location>
</feature>
<feature type="compositionally biased region" description="Polar residues" evidence="2">
    <location>
        <begin position="1118"/>
        <end position="1136"/>
    </location>
</feature>
<evidence type="ECO:0000313" key="5">
    <source>
        <dbReference type="Proteomes" id="UP000241769"/>
    </source>
</evidence>
<comment type="caution">
    <text evidence="4">The sequence shown here is derived from an EMBL/GenBank/DDBJ whole genome shotgun (WGS) entry which is preliminary data.</text>
</comment>
<feature type="region of interest" description="Disordered" evidence="2">
    <location>
        <begin position="1057"/>
        <end position="1084"/>
    </location>
</feature>
<evidence type="ECO:0000313" key="4">
    <source>
        <dbReference type="EMBL" id="PRP86748.1"/>
    </source>
</evidence>
<feature type="compositionally biased region" description="Acidic residues" evidence="2">
    <location>
        <begin position="1004"/>
        <end position="1015"/>
    </location>
</feature>
<dbReference type="InterPro" id="IPR001680">
    <property type="entry name" value="WD40_rpt"/>
</dbReference>
<dbReference type="SMART" id="SM00320">
    <property type="entry name" value="WD40"/>
    <property type="match status" value="12"/>
</dbReference>
<dbReference type="CDD" id="cd00200">
    <property type="entry name" value="WD40"/>
    <property type="match status" value="1"/>
</dbReference>
<dbReference type="OrthoDB" id="6252103at2759"/>
<dbReference type="Pfam" id="PF24782">
    <property type="entry name" value="WD40_MABP1-WDR62_2nd"/>
    <property type="match status" value="1"/>
</dbReference>
<dbReference type="PROSITE" id="PS50082">
    <property type="entry name" value="WD_REPEATS_2"/>
    <property type="match status" value="3"/>
</dbReference>
<feature type="region of interest" description="Disordered" evidence="2">
    <location>
        <begin position="915"/>
        <end position="1017"/>
    </location>
</feature>
<evidence type="ECO:0000256" key="2">
    <source>
        <dbReference type="SAM" id="MobiDB-lite"/>
    </source>
</evidence>
<proteinExistence type="predicted"/>
<feature type="compositionally biased region" description="Pro residues" evidence="2">
    <location>
        <begin position="1064"/>
        <end position="1073"/>
    </location>
</feature>
<dbReference type="InterPro" id="IPR036322">
    <property type="entry name" value="WD40_repeat_dom_sf"/>
</dbReference>
<gene>
    <name evidence="4" type="ORF">PROFUN_02897</name>
</gene>